<name>A0A8T4IMS1_9ACTN</name>
<protein>
    <submittedName>
        <fullName evidence="1">Uncharacterized protein</fullName>
    </submittedName>
</protein>
<proteinExistence type="predicted"/>
<evidence type="ECO:0000313" key="2">
    <source>
        <dbReference type="Proteomes" id="UP000675554"/>
    </source>
</evidence>
<organism evidence="1 2">
    <name type="scientific">Streptomyces daliensis</name>
    <dbReference type="NCBI Taxonomy" id="299421"/>
    <lineage>
        <taxon>Bacteria</taxon>
        <taxon>Bacillati</taxon>
        <taxon>Actinomycetota</taxon>
        <taxon>Actinomycetes</taxon>
        <taxon>Kitasatosporales</taxon>
        <taxon>Streptomycetaceae</taxon>
        <taxon>Streptomyces</taxon>
    </lineage>
</organism>
<dbReference type="Proteomes" id="UP000675554">
    <property type="component" value="Unassembled WGS sequence"/>
</dbReference>
<reference evidence="1" key="1">
    <citation type="submission" date="2021-04" db="EMBL/GenBank/DDBJ databases">
        <title>Sequencing of actinobacteria type strains.</title>
        <authorList>
            <person name="Nguyen G.-S."/>
            <person name="Wentzel A."/>
        </authorList>
    </citation>
    <scope>NUCLEOTIDE SEQUENCE</scope>
    <source>
        <strain evidence="1">DSM 42095</strain>
    </source>
</reference>
<evidence type="ECO:0000313" key="1">
    <source>
        <dbReference type="EMBL" id="MBR7673586.1"/>
    </source>
</evidence>
<sequence length="58" mass="6465">MSSYWPSWEGMRQGFVATGQWCDGKDMATYTEATLTAASEPPDLLHALLENVRRCTLA</sequence>
<accession>A0A8T4IMS1</accession>
<dbReference type="AlphaFoldDB" id="A0A8T4IMS1"/>
<comment type="caution">
    <text evidence="1">The sequence shown here is derived from an EMBL/GenBank/DDBJ whole genome shotgun (WGS) entry which is preliminary data.</text>
</comment>
<dbReference type="EMBL" id="JAGSMN010000223">
    <property type="protein sequence ID" value="MBR7673586.1"/>
    <property type="molecule type" value="Genomic_DNA"/>
</dbReference>
<gene>
    <name evidence="1" type="ORF">KDA82_11265</name>
</gene>
<keyword evidence="2" id="KW-1185">Reference proteome</keyword>